<keyword evidence="3" id="KW-1185">Reference proteome</keyword>
<accession>A0A6G6WDR8</accession>
<evidence type="ECO:0000313" key="3">
    <source>
        <dbReference type="Proteomes" id="UP000502996"/>
    </source>
</evidence>
<name>A0A6G6WDR8_9ACTN</name>
<dbReference type="KEGG" id="nano:G5V58_11895"/>
<gene>
    <name evidence="2" type="ORF">G5V58_11895</name>
</gene>
<protein>
    <submittedName>
        <fullName evidence="2">Uncharacterized protein</fullName>
    </submittedName>
</protein>
<sequence>MVERQAIVGSRVAALGTAAGSLAGAISTSDWSTGRVEMVQAAASGDCGTPIGAPAPRWSSEVGRATCRQDHRRSGIDHARER</sequence>
<dbReference type="AlphaFoldDB" id="A0A6G6WDR8"/>
<evidence type="ECO:0000256" key="1">
    <source>
        <dbReference type="SAM" id="MobiDB-lite"/>
    </source>
</evidence>
<feature type="region of interest" description="Disordered" evidence="1">
    <location>
        <begin position="45"/>
        <end position="82"/>
    </location>
</feature>
<dbReference type="RefSeq" id="WP_165232777.1">
    <property type="nucleotide sequence ID" value="NZ_CP049257.1"/>
</dbReference>
<proteinExistence type="predicted"/>
<dbReference type="Proteomes" id="UP000502996">
    <property type="component" value="Chromosome"/>
</dbReference>
<organism evidence="2 3">
    <name type="scientific">Nocardioides anomalus</name>
    <dbReference type="NCBI Taxonomy" id="2712223"/>
    <lineage>
        <taxon>Bacteria</taxon>
        <taxon>Bacillati</taxon>
        <taxon>Actinomycetota</taxon>
        <taxon>Actinomycetes</taxon>
        <taxon>Propionibacteriales</taxon>
        <taxon>Nocardioidaceae</taxon>
        <taxon>Nocardioides</taxon>
    </lineage>
</organism>
<reference evidence="2 3" key="1">
    <citation type="submission" date="2020-02" db="EMBL/GenBank/DDBJ databases">
        <title>Full genome sequence of Nocardioides sp. R-3366.</title>
        <authorList>
            <person name="Im W.-T."/>
        </authorList>
    </citation>
    <scope>NUCLEOTIDE SEQUENCE [LARGE SCALE GENOMIC DNA]</scope>
    <source>
        <strain evidence="2 3">R-3366</strain>
    </source>
</reference>
<dbReference type="EMBL" id="CP049257">
    <property type="protein sequence ID" value="QIG43374.1"/>
    <property type="molecule type" value="Genomic_DNA"/>
</dbReference>
<evidence type="ECO:0000313" key="2">
    <source>
        <dbReference type="EMBL" id="QIG43374.1"/>
    </source>
</evidence>
<feature type="compositionally biased region" description="Basic and acidic residues" evidence="1">
    <location>
        <begin position="67"/>
        <end position="82"/>
    </location>
</feature>